<gene>
    <name evidence="9" type="primary">czcA_2</name>
    <name evidence="9" type="ORF">AA415_01418</name>
</gene>
<feature type="transmembrane region" description="Helical" evidence="8">
    <location>
        <begin position="893"/>
        <end position="913"/>
    </location>
</feature>
<dbReference type="PATRIC" id="fig|46506.5.peg.1512"/>
<evidence type="ECO:0000256" key="3">
    <source>
        <dbReference type="ARBA" id="ARBA00022448"/>
    </source>
</evidence>
<dbReference type="GO" id="GO:0005886">
    <property type="term" value="C:plasma membrane"/>
    <property type="evidence" value="ECO:0007669"/>
    <property type="project" value="UniProtKB-SubCell"/>
</dbReference>
<accession>A0A108T969</accession>
<evidence type="ECO:0000256" key="1">
    <source>
        <dbReference type="ARBA" id="ARBA00004651"/>
    </source>
</evidence>
<dbReference type="AlphaFoldDB" id="A0A108T969"/>
<keyword evidence="10" id="KW-1185">Reference proteome</keyword>
<feature type="transmembrane region" description="Helical" evidence="8">
    <location>
        <begin position="867"/>
        <end position="886"/>
    </location>
</feature>
<dbReference type="InterPro" id="IPR001036">
    <property type="entry name" value="Acrflvin-R"/>
</dbReference>
<comment type="subcellular location">
    <subcellularLocation>
        <location evidence="1">Cell membrane</location>
        <topology evidence="1">Multi-pass membrane protein</topology>
    </subcellularLocation>
</comment>
<feature type="transmembrane region" description="Helical" evidence="8">
    <location>
        <begin position="336"/>
        <end position="355"/>
    </location>
</feature>
<evidence type="ECO:0000256" key="4">
    <source>
        <dbReference type="ARBA" id="ARBA00022475"/>
    </source>
</evidence>
<dbReference type="Gene3D" id="3.30.70.1440">
    <property type="entry name" value="Multidrug efflux transporter AcrB pore domain"/>
    <property type="match status" value="1"/>
</dbReference>
<dbReference type="GO" id="GO:0042910">
    <property type="term" value="F:xenobiotic transmembrane transporter activity"/>
    <property type="evidence" value="ECO:0007669"/>
    <property type="project" value="TreeGrafter"/>
</dbReference>
<dbReference type="PROSITE" id="PS51257">
    <property type="entry name" value="PROKAR_LIPOPROTEIN"/>
    <property type="match status" value="1"/>
</dbReference>
<feature type="transmembrane region" description="Helical" evidence="8">
    <location>
        <begin position="963"/>
        <end position="984"/>
    </location>
</feature>
<evidence type="ECO:0000256" key="7">
    <source>
        <dbReference type="ARBA" id="ARBA00023136"/>
    </source>
</evidence>
<feature type="transmembrane region" description="Helical" evidence="8">
    <location>
        <begin position="393"/>
        <end position="416"/>
    </location>
</feature>
<organism evidence="9 10">
    <name type="scientific">Bacteroides stercoris</name>
    <dbReference type="NCBI Taxonomy" id="46506"/>
    <lineage>
        <taxon>Bacteria</taxon>
        <taxon>Pseudomonadati</taxon>
        <taxon>Bacteroidota</taxon>
        <taxon>Bacteroidia</taxon>
        <taxon>Bacteroidales</taxon>
        <taxon>Bacteroidaceae</taxon>
        <taxon>Bacteroides</taxon>
    </lineage>
</organism>
<dbReference type="PANTHER" id="PTHR32063">
    <property type="match status" value="1"/>
</dbReference>
<sequence length="1032" mass="114218">MHKFIENIIGFSLKNHVFILFMTGVLFVAGIACYQNTPIEAYPDVTNTRAKIIAQWPGRSAEEVEKFVTLPIMQQLNTIPRKTDVRSTSLFGLAVVNVLFEDGVDDFYAQQYASNRIQELSLPDGVELSIEPPSGATGEIFRYILKSDLPIREVSAVNDWVVQRELLAVPGIATIATFGGEEKMYEIRVNPVELANYDISPLDVYEAVGRSNINVGGDVIQKGAQAYVVRGLGLLESVEDIENLLITTKGSSPIRVKEVATVSVSAKPRQGQVGLNYDDDVVQGIVIMLRGENPSEVITRLKDKITELNDRILPEDIKIVPFMDRTRLVDATVHTVIGNMLEGVLLVSFIVFLFLFNWRTTVIVASVIPLSFLFAITMLRIQGLPANLISMGALDFGLLLEGTLVITEVVFVALLQKSQERGKYFGRYAKSGLIKKSAGSVASHIFFAQIILVVALFPIFSFQKVEGKMFSPLAFTLGYALLGSLLLSLTYVPVMCKVLFSRPIRERNNKAAKALEGWLISFYYFTKRHRKATVVAFVLLFGISLFRFMFWGTEFIPSMNEGAVYVRATLPNSVNLEESVRLTKEMKAKLQSFEEVDFILTQTGRPNDGTDATGFFNIEFHAELKPESEWKRKMSKERLIEQMQDSLAVYPGIIFAFSQPIQDNVEEYVAGVKSALVIKIFGNDLYTLEAAADSVAGVIKGVRGVEDVNVFRSIGLPELQIKPLESKMAQYAVSMADAQAVIEMAIGGKAATVFYENERTFDVMLRFEQQFRNDEQKIGDILIPTMDGKQVPLKEIADIKFVTGPAFIYREGSSRYVGIGFSIRDRDLGSTIDEAQAKVKRLVHLPEGSKIQWAGEFESQQRATKRLAVVVPAVLLLILFLLYMNFGTVKDTLIAASTMPYAFIGGFISLWVAGIPFGISAGIGFIILFGIVSINSILLTALMKSLLQQSRNIGFAIDEAVRIRLRAVLMISLMGSAGLLPAALSTGMGSEVQKPLAVMIVGGILICFVLSFTVLPQVFYFAYSKSKINGNR</sequence>
<dbReference type="Gene3D" id="1.20.1640.10">
    <property type="entry name" value="Multidrug efflux transporter AcrB transmembrane domain"/>
    <property type="match status" value="2"/>
</dbReference>
<keyword evidence="3" id="KW-0813">Transport</keyword>
<name>A0A108T969_BACSE</name>
<feature type="transmembrane region" description="Helical" evidence="8">
    <location>
        <begin position="437"/>
        <end position="459"/>
    </location>
</feature>
<dbReference type="InterPro" id="IPR027463">
    <property type="entry name" value="AcrB_DN_DC_subdom"/>
</dbReference>
<proteinExistence type="inferred from homology"/>
<feature type="transmembrane region" description="Helical" evidence="8">
    <location>
        <begin position="479"/>
        <end position="500"/>
    </location>
</feature>
<dbReference type="NCBIfam" id="TIGR00914">
    <property type="entry name" value="2A0601"/>
    <property type="match status" value="1"/>
</dbReference>
<keyword evidence="7 8" id="KW-0472">Membrane</keyword>
<dbReference type="Gene3D" id="3.30.2090.10">
    <property type="entry name" value="Multidrug efflux transporter AcrB TolC docking domain, DN and DC subdomains"/>
    <property type="match status" value="2"/>
</dbReference>
<dbReference type="Gene3D" id="3.30.70.1320">
    <property type="entry name" value="Multidrug efflux transporter AcrB pore domain like"/>
    <property type="match status" value="1"/>
</dbReference>
<dbReference type="Pfam" id="PF00873">
    <property type="entry name" value="ACR_tran"/>
    <property type="match status" value="1"/>
</dbReference>
<evidence type="ECO:0000313" key="10">
    <source>
        <dbReference type="Proteomes" id="UP000056419"/>
    </source>
</evidence>
<dbReference type="InterPro" id="IPR004763">
    <property type="entry name" value="CusA-like"/>
</dbReference>
<protein>
    <submittedName>
        <fullName evidence="9">Putative cobalt-zinc-cadmium resistance protein, CzcA-like</fullName>
    </submittedName>
</protein>
<dbReference type="SUPFAM" id="SSF82693">
    <property type="entry name" value="Multidrug efflux transporter AcrB pore domain, PN1, PN2, PC1 and PC2 subdomains"/>
    <property type="match status" value="3"/>
</dbReference>
<reference evidence="9 10" key="1">
    <citation type="journal article" date="2016" name="BMC Genomics">
        <title>Type VI secretion systems of human gut Bacteroidales segregate into three genetic architectures, two of which are contained on mobile genetic elements.</title>
        <authorList>
            <person name="Coyne M.J."/>
            <person name="Roelofs K.G."/>
            <person name="Comstock L.E."/>
        </authorList>
    </citation>
    <scope>NUCLEOTIDE SEQUENCE [LARGE SCALE GENOMIC DNA]</scope>
    <source>
        <strain evidence="9 10">CL09T03C01</strain>
    </source>
</reference>
<feature type="transmembrane region" description="Helical" evidence="8">
    <location>
        <begin position="532"/>
        <end position="551"/>
    </location>
</feature>
<keyword evidence="5 8" id="KW-0812">Transmembrane</keyword>
<dbReference type="PRINTS" id="PR00702">
    <property type="entry name" value="ACRIFLAVINRP"/>
</dbReference>
<evidence type="ECO:0000256" key="5">
    <source>
        <dbReference type="ARBA" id="ARBA00022692"/>
    </source>
</evidence>
<dbReference type="SUPFAM" id="SSF82714">
    <property type="entry name" value="Multidrug efflux transporter AcrB TolC docking domain, DN and DC subdomains"/>
    <property type="match status" value="2"/>
</dbReference>
<dbReference type="Proteomes" id="UP000056419">
    <property type="component" value="Unassembled WGS sequence"/>
</dbReference>
<comment type="similarity">
    <text evidence="2">Belongs to the resistance-nodulation-cell division (RND) (TC 2.A.6) family.</text>
</comment>
<feature type="transmembrane region" description="Helical" evidence="8">
    <location>
        <begin position="362"/>
        <end position="381"/>
    </location>
</feature>
<dbReference type="Gene3D" id="3.30.70.1430">
    <property type="entry name" value="Multidrug efflux transporter AcrB pore domain"/>
    <property type="match status" value="2"/>
</dbReference>
<evidence type="ECO:0000256" key="8">
    <source>
        <dbReference type="SAM" id="Phobius"/>
    </source>
</evidence>
<feature type="transmembrane region" description="Helical" evidence="8">
    <location>
        <begin position="919"/>
        <end position="942"/>
    </location>
</feature>
<evidence type="ECO:0000313" key="9">
    <source>
        <dbReference type="EMBL" id="KWR55638.1"/>
    </source>
</evidence>
<dbReference type="RefSeq" id="WP_060385681.1">
    <property type="nucleotide sequence ID" value="NZ_LRGC01000005.1"/>
</dbReference>
<dbReference type="PANTHER" id="PTHR32063:SF12">
    <property type="entry name" value="CATION EFFLUX SYSTEM PROTEIN"/>
    <property type="match status" value="1"/>
</dbReference>
<comment type="caution">
    <text evidence="9">The sequence shown here is derived from an EMBL/GenBank/DDBJ whole genome shotgun (WGS) entry which is preliminary data.</text>
</comment>
<keyword evidence="6 8" id="KW-1133">Transmembrane helix</keyword>
<dbReference type="EMBL" id="LRGC01000005">
    <property type="protein sequence ID" value="KWR55638.1"/>
    <property type="molecule type" value="Genomic_DNA"/>
</dbReference>
<dbReference type="SUPFAM" id="SSF82866">
    <property type="entry name" value="Multidrug efflux transporter AcrB transmembrane domain"/>
    <property type="match status" value="2"/>
</dbReference>
<evidence type="ECO:0000256" key="2">
    <source>
        <dbReference type="ARBA" id="ARBA00010942"/>
    </source>
</evidence>
<evidence type="ECO:0000256" key="6">
    <source>
        <dbReference type="ARBA" id="ARBA00022989"/>
    </source>
</evidence>
<dbReference type="GO" id="GO:0008324">
    <property type="term" value="F:monoatomic cation transmembrane transporter activity"/>
    <property type="evidence" value="ECO:0007669"/>
    <property type="project" value="InterPro"/>
</dbReference>
<dbReference type="STRING" id="46506.AA415_01418"/>
<keyword evidence="4" id="KW-1003">Cell membrane</keyword>
<feature type="transmembrane region" description="Helical" evidence="8">
    <location>
        <begin position="12"/>
        <end position="32"/>
    </location>
</feature>
<feature type="transmembrane region" description="Helical" evidence="8">
    <location>
        <begin position="996"/>
        <end position="1023"/>
    </location>
</feature>